<dbReference type="GO" id="GO:0005829">
    <property type="term" value="C:cytosol"/>
    <property type="evidence" value="ECO:0007669"/>
    <property type="project" value="TreeGrafter"/>
</dbReference>
<dbReference type="EC" id="1.14.14.3" evidence="2"/>
<dbReference type="Gene3D" id="3.20.20.30">
    <property type="entry name" value="Luciferase-like domain"/>
    <property type="match status" value="1"/>
</dbReference>
<keyword evidence="2" id="KW-0560">Oxidoreductase</keyword>
<name>A0A377M2U3_ENTCL</name>
<feature type="domain" description="Luciferase-like" evidence="1">
    <location>
        <begin position="8"/>
        <end position="69"/>
    </location>
</feature>
<keyword evidence="2" id="KW-0503">Monooxygenase</keyword>
<dbReference type="InterPro" id="IPR036661">
    <property type="entry name" value="Luciferase-like_sf"/>
</dbReference>
<dbReference type="Pfam" id="PF00296">
    <property type="entry name" value="Bac_luciferase"/>
    <property type="match status" value="1"/>
</dbReference>
<dbReference type="InterPro" id="IPR050766">
    <property type="entry name" value="Bact_Lucif_Oxidored"/>
</dbReference>
<dbReference type="CDD" id="cd00347">
    <property type="entry name" value="Flavin_utilizing_monoxygenases"/>
    <property type="match status" value="1"/>
</dbReference>
<gene>
    <name evidence="2" type="ORF">NCTC10005_05028</name>
</gene>
<evidence type="ECO:0000259" key="1">
    <source>
        <dbReference type="Pfam" id="PF00296"/>
    </source>
</evidence>
<reference evidence="2 3" key="1">
    <citation type="submission" date="2018-06" db="EMBL/GenBank/DDBJ databases">
        <authorList>
            <consortium name="Pathogen Informatics"/>
            <person name="Doyle S."/>
        </authorList>
    </citation>
    <scope>NUCLEOTIDE SEQUENCE [LARGE SCALE GENOMIC DNA]</scope>
    <source>
        <strain evidence="2 3">NCTC10005</strain>
    </source>
</reference>
<dbReference type="PANTHER" id="PTHR30137:SF15">
    <property type="entry name" value="BLL6902 PROTEIN"/>
    <property type="match status" value="1"/>
</dbReference>
<evidence type="ECO:0000313" key="3">
    <source>
        <dbReference type="Proteomes" id="UP000255106"/>
    </source>
</evidence>
<sequence>MKKIGFLSFGHWTPSPQSGTRTAADTLLQSIDLAVAAEELGADGAYFRVHHFARQLSSPFPLLAAIGAKPKTSKSVPA</sequence>
<dbReference type="SUPFAM" id="SSF51679">
    <property type="entry name" value="Bacterial luciferase-like"/>
    <property type="match status" value="1"/>
</dbReference>
<dbReference type="GO" id="GO:0047646">
    <property type="term" value="F:alkanal monooxygenase (FMN-linked) activity"/>
    <property type="evidence" value="ECO:0007669"/>
    <property type="project" value="UniProtKB-EC"/>
</dbReference>
<accession>A0A377M2U3</accession>
<dbReference type="InterPro" id="IPR011251">
    <property type="entry name" value="Luciferase-like_dom"/>
</dbReference>
<dbReference type="AlphaFoldDB" id="A0A377M2U3"/>
<dbReference type="PANTHER" id="PTHR30137">
    <property type="entry name" value="LUCIFERASE-LIKE MONOOXYGENASE"/>
    <property type="match status" value="1"/>
</dbReference>
<evidence type="ECO:0000313" key="2">
    <source>
        <dbReference type="EMBL" id="STQ12243.1"/>
    </source>
</evidence>
<dbReference type="EMBL" id="UGJB01000004">
    <property type="protein sequence ID" value="STQ12243.1"/>
    <property type="molecule type" value="Genomic_DNA"/>
</dbReference>
<proteinExistence type="predicted"/>
<organism evidence="2 3">
    <name type="scientific">Enterobacter cloacae</name>
    <dbReference type="NCBI Taxonomy" id="550"/>
    <lineage>
        <taxon>Bacteria</taxon>
        <taxon>Pseudomonadati</taxon>
        <taxon>Pseudomonadota</taxon>
        <taxon>Gammaproteobacteria</taxon>
        <taxon>Enterobacterales</taxon>
        <taxon>Enterobacteriaceae</taxon>
        <taxon>Enterobacter</taxon>
        <taxon>Enterobacter cloacae complex</taxon>
    </lineage>
</organism>
<dbReference type="Proteomes" id="UP000255106">
    <property type="component" value="Unassembled WGS sequence"/>
</dbReference>
<protein>
    <submittedName>
        <fullName evidence="2">Alkanal monooxygenase alpha chain</fullName>
        <ecNumber evidence="2">1.14.14.3</ecNumber>
    </submittedName>
</protein>